<feature type="region of interest" description="Disordered" evidence="5">
    <location>
        <begin position="685"/>
        <end position="788"/>
    </location>
</feature>
<evidence type="ECO:0000313" key="7">
    <source>
        <dbReference type="EMBL" id="KFM27640.1"/>
    </source>
</evidence>
<dbReference type="Gene3D" id="3.40.50.300">
    <property type="entry name" value="P-loop containing nucleotide triphosphate hydrolases"/>
    <property type="match status" value="1"/>
</dbReference>
<dbReference type="AlphaFoldDB" id="A0A087SPI6"/>
<feature type="region of interest" description="Disordered" evidence="5">
    <location>
        <begin position="83"/>
        <end position="105"/>
    </location>
</feature>
<dbReference type="SMART" id="SM00382">
    <property type="entry name" value="AAA"/>
    <property type="match status" value="1"/>
</dbReference>
<feature type="compositionally biased region" description="Low complexity" evidence="5">
    <location>
        <begin position="736"/>
        <end position="745"/>
    </location>
</feature>
<keyword evidence="4" id="KW-0479">Metal-binding</keyword>
<dbReference type="InterPro" id="IPR027417">
    <property type="entry name" value="P-loop_NTPase"/>
</dbReference>
<dbReference type="SUPFAM" id="SSF52540">
    <property type="entry name" value="P-loop containing nucleoside triphosphate hydrolases"/>
    <property type="match status" value="1"/>
</dbReference>
<dbReference type="OrthoDB" id="5925at2759"/>
<keyword evidence="2" id="KW-0547">Nucleotide-binding</keyword>
<dbReference type="eggNOG" id="KOG0730">
    <property type="taxonomic scope" value="Eukaryota"/>
</dbReference>
<feature type="compositionally biased region" description="Acidic residues" evidence="5">
    <location>
        <begin position="774"/>
        <end position="786"/>
    </location>
</feature>
<evidence type="ECO:0000259" key="6">
    <source>
        <dbReference type="PROSITE" id="PS50114"/>
    </source>
</evidence>
<keyword evidence="4" id="KW-0863">Zinc-finger</keyword>
<dbReference type="InterPro" id="IPR013088">
    <property type="entry name" value="Znf_NHR/GATA"/>
</dbReference>
<dbReference type="GO" id="GO:0005524">
    <property type="term" value="F:ATP binding"/>
    <property type="evidence" value="ECO:0007669"/>
    <property type="project" value="UniProtKB-KW"/>
</dbReference>
<evidence type="ECO:0000256" key="4">
    <source>
        <dbReference type="PROSITE-ProRule" id="PRU00094"/>
    </source>
</evidence>
<dbReference type="eggNOG" id="KOG1601">
    <property type="taxonomic scope" value="Eukaryota"/>
</dbReference>
<feature type="region of interest" description="Disordered" evidence="5">
    <location>
        <begin position="831"/>
        <end position="858"/>
    </location>
</feature>
<name>A0A087SPI6_AUXPR</name>
<keyword evidence="8" id="KW-1185">Reference proteome</keyword>
<dbReference type="GO" id="GO:0006355">
    <property type="term" value="P:regulation of DNA-templated transcription"/>
    <property type="evidence" value="ECO:0007669"/>
    <property type="project" value="InterPro"/>
</dbReference>
<dbReference type="GO" id="GO:0008270">
    <property type="term" value="F:zinc ion binding"/>
    <property type="evidence" value="ECO:0007669"/>
    <property type="project" value="UniProtKB-KW"/>
</dbReference>
<evidence type="ECO:0000256" key="3">
    <source>
        <dbReference type="ARBA" id="ARBA00022840"/>
    </source>
</evidence>
<gene>
    <name evidence="7" type="ORF">F751_5604</name>
</gene>
<comment type="similarity">
    <text evidence="1">Belongs to the AAA ATPase family.</text>
</comment>
<dbReference type="InterPro" id="IPR050221">
    <property type="entry name" value="26S_Proteasome_ATPase"/>
</dbReference>
<dbReference type="Pfam" id="PF00004">
    <property type="entry name" value="AAA"/>
    <property type="match status" value="1"/>
</dbReference>
<dbReference type="RefSeq" id="XP_011400627.1">
    <property type="nucleotide sequence ID" value="XM_011402325.1"/>
</dbReference>
<dbReference type="PANTHER" id="PTHR23073">
    <property type="entry name" value="26S PROTEASOME REGULATORY SUBUNIT"/>
    <property type="match status" value="1"/>
</dbReference>
<dbReference type="InterPro" id="IPR003959">
    <property type="entry name" value="ATPase_AAA_core"/>
</dbReference>
<evidence type="ECO:0000256" key="5">
    <source>
        <dbReference type="SAM" id="MobiDB-lite"/>
    </source>
</evidence>
<dbReference type="GO" id="GO:0043565">
    <property type="term" value="F:sequence-specific DNA binding"/>
    <property type="evidence" value="ECO:0007669"/>
    <property type="project" value="InterPro"/>
</dbReference>
<evidence type="ECO:0000313" key="8">
    <source>
        <dbReference type="Proteomes" id="UP000028924"/>
    </source>
</evidence>
<dbReference type="Pfam" id="PF00320">
    <property type="entry name" value="GATA"/>
    <property type="match status" value="1"/>
</dbReference>
<evidence type="ECO:0000256" key="2">
    <source>
        <dbReference type="ARBA" id="ARBA00022741"/>
    </source>
</evidence>
<dbReference type="PROSITE" id="PS00674">
    <property type="entry name" value="AAA"/>
    <property type="match status" value="1"/>
</dbReference>
<dbReference type="InterPro" id="IPR003960">
    <property type="entry name" value="ATPase_AAA_CS"/>
</dbReference>
<dbReference type="CDD" id="cd19481">
    <property type="entry name" value="RecA-like_protease"/>
    <property type="match status" value="1"/>
</dbReference>
<keyword evidence="4" id="KW-0862">Zinc</keyword>
<feature type="compositionally biased region" description="Low complexity" evidence="5">
    <location>
        <begin position="831"/>
        <end position="840"/>
    </location>
</feature>
<dbReference type="Proteomes" id="UP000028924">
    <property type="component" value="Unassembled WGS sequence"/>
</dbReference>
<keyword evidence="3" id="KW-0067">ATP-binding</keyword>
<dbReference type="InterPro" id="IPR000679">
    <property type="entry name" value="Znf_GATA"/>
</dbReference>
<proteinExistence type="inferred from homology"/>
<dbReference type="SMART" id="SM00401">
    <property type="entry name" value="ZnF_GATA"/>
    <property type="match status" value="1"/>
</dbReference>
<reference evidence="7 8" key="1">
    <citation type="journal article" date="2014" name="BMC Genomics">
        <title>Oil accumulation mechanisms of the oleaginous microalga Chlorella protothecoides revealed through its genome, transcriptomes, and proteomes.</title>
        <authorList>
            <person name="Gao C."/>
            <person name="Wang Y."/>
            <person name="Shen Y."/>
            <person name="Yan D."/>
            <person name="He X."/>
            <person name="Dai J."/>
            <person name="Wu Q."/>
        </authorList>
    </citation>
    <scope>NUCLEOTIDE SEQUENCE [LARGE SCALE GENOMIC DNA]</scope>
    <source>
        <strain evidence="7 8">0710</strain>
    </source>
</reference>
<accession>A0A087SPI6</accession>
<dbReference type="CDD" id="cd00202">
    <property type="entry name" value="ZnF_GATA"/>
    <property type="match status" value="1"/>
</dbReference>
<protein>
    <submittedName>
        <fullName evidence="7">Fidgetin-like protein 1</fullName>
    </submittedName>
</protein>
<sequence length="942" mass="100155">METWTELWDTKRCVNPACKVNVVNRDVNGAVNILMLTKCFFERTSLASATTWPAASTAAARPSLQQIRAAAELSWQELDEHMHRAGASRQGSPAGPATPRPSVEETADGSVRVILHIPAGLSVPGWGAEGGTTLLQRSSDALGTLSVRVFRPAASDRPARVEIAGAFQAADLALLQAAARGACGLPGGARPWADELGAVLGLGRGLGSVFDLGPLGPMMQHMQEFMREFQALEGEEAGPVYPGEERDAAPFPSAQHRAKRFDDWGGGGREQAPSPAAAAERVLTEHGATVIHPGPPGSVDWGVLAGYEAQKRQMEDTLLLSLLHPEVHAGIAARTRAAPGPLRPRAVLFEGPPGTGKTTSARILATQAGVPLVYIPLESIASKWYGEAEARLGRLLAACEALPSGCIVFLDEVDSLATARGESMHEATRRTLGVLLRHMDGFDANKRTVVIAATNRKSDLDPALLSRFTTSVYFGLPTEDDRRDEGLGGGVLGLRFDHRAHILEQYAKHLTPEELAELAGGTPGLAGRDLRDVCEQAERRWASKDVAPSALPAYMLNAEERRASSTDSTSTAHGAAAVHSGVSTSFPLQKALVGPLRQVSLDLLTAAALAHDTDTPPERHSIFQDVLEQLSGRQEGSVSRTTSGLVPLPSLHFLEGLLDDMEMNSSHPNEPPLYLPLDSFDLVDRSCSGEQPAIGSPPDQPHHGLPSPRAHPRPLIRQPYVTYSTPPRAAPPTCEPPAAGTTPGGRWRARRQGPSRLRTGASAERAGRRAAPPPDDEEDEEEDLEAPEMVLLTSKSGRVRRVASFVGGKRAREALQAVSPAKAPAALRALPGSESELSVGGESGEEADLGSGRLGRRGRGAKAQRTTCLNCGCHSTPQWRCGPLGPRTLCNACGVRFKKGLPLNCWPLRDGMVLPPGATLPPGLEVPEGMRIYSHAQAGCLD</sequence>
<evidence type="ECO:0000256" key="1">
    <source>
        <dbReference type="ARBA" id="ARBA00006914"/>
    </source>
</evidence>
<dbReference type="GO" id="GO:0016887">
    <property type="term" value="F:ATP hydrolysis activity"/>
    <property type="evidence" value="ECO:0007669"/>
    <property type="project" value="InterPro"/>
</dbReference>
<dbReference type="SUPFAM" id="SSF57716">
    <property type="entry name" value="Glucocorticoid receptor-like (DNA-binding domain)"/>
    <property type="match status" value="1"/>
</dbReference>
<dbReference type="Gene3D" id="3.30.50.10">
    <property type="entry name" value="Erythroid Transcription Factor GATA-1, subunit A"/>
    <property type="match status" value="1"/>
</dbReference>
<dbReference type="InterPro" id="IPR003593">
    <property type="entry name" value="AAA+_ATPase"/>
</dbReference>
<dbReference type="PROSITE" id="PS50114">
    <property type="entry name" value="GATA_ZN_FINGER_2"/>
    <property type="match status" value="1"/>
</dbReference>
<dbReference type="GeneID" id="23616995"/>
<dbReference type="KEGG" id="apro:F751_5604"/>
<dbReference type="EMBL" id="KL662154">
    <property type="protein sequence ID" value="KFM27640.1"/>
    <property type="molecule type" value="Genomic_DNA"/>
</dbReference>
<organism evidence="7 8">
    <name type="scientific">Auxenochlorella protothecoides</name>
    <name type="common">Green microalga</name>
    <name type="synonym">Chlorella protothecoides</name>
    <dbReference type="NCBI Taxonomy" id="3075"/>
    <lineage>
        <taxon>Eukaryota</taxon>
        <taxon>Viridiplantae</taxon>
        <taxon>Chlorophyta</taxon>
        <taxon>core chlorophytes</taxon>
        <taxon>Trebouxiophyceae</taxon>
        <taxon>Chlorellales</taxon>
        <taxon>Chlorellaceae</taxon>
        <taxon>Auxenochlorella</taxon>
    </lineage>
</organism>
<dbReference type="STRING" id="3075.A0A087SPI6"/>
<feature type="domain" description="GATA-type" evidence="6">
    <location>
        <begin position="862"/>
        <end position="898"/>
    </location>
</feature>